<keyword evidence="1" id="KW-0934">Plastid</keyword>
<geneLocation type="chloroplast" evidence="1"/>
<name>A0A1G4NTI2_9FLOR</name>
<sequence length="92" mass="10525">MQYSILTVQIATSPEILTFSDKSSKITFFVKVLNGKKGYPYYYMKAVAKGEIGNSIANLYNQGDYLLIETNIQYNQLTRYSLLSINNDHPIF</sequence>
<dbReference type="RefSeq" id="YP_009313693.1">
    <property type="nucleotide sequence ID" value="NC_031658.1"/>
</dbReference>
<gene>
    <name evidence="1" type="primary">ycf41</name>
    <name evidence="1" type="ORF">J0167_105</name>
</gene>
<evidence type="ECO:0000313" key="1">
    <source>
        <dbReference type="EMBL" id="SCW21947.1"/>
    </source>
</evidence>
<dbReference type="EMBL" id="LT622866">
    <property type="protein sequence ID" value="SCW21947.1"/>
    <property type="molecule type" value="Genomic_DNA"/>
</dbReference>
<reference evidence="1" key="2">
    <citation type="submission" date="2016-10" db="EMBL/GenBank/DDBJ databases">
        <authorList>
            <person name="de Groot N.N."/>
        </authorList>
    </citation>
    <scope>NUCLEOTIDE SEQUENCE</scope>
    <source>
        <strain evidence="1">J.0167</strain>
    </source>
</reference>
<dbReference type="GeneID" id="29998426"/>
<organism evidence="1">
    <name type="scientific">Helminthocladia australis</name>
    <dbReference type="NCBI Taxonomy" id="260093"/>
    <lineage>
        <taxon>Eukaryota</taxon>
        <taxon>Rhodophyta</taxon>
        <taxon>Florideophyceae</taxon>
        <taxon>Nemaliophycidae</taxon>
        <taxon>Nemaliales</taxon>
        <taxon>Liagoraceae</taxon>
        <taxon>Helminthocladia</taxon>
    </lineage>
</organism>
<dbReference type="AlphaFoldDB" id="A0A1G4NTI2"/>
<proteinExistence type="predicted"/>
<reference evidence="1" key="1">
    <citation type="submission" date="2016-10" db="EMBL/GenBank/DDBJ databases">
        <title>Chloroplast genomes as a tool to resolve red algal phylogenies: a case study in the Nemaliales.</title>
        <authorList>
            <person name="Costa J.F."/>
            <person name="Lin S.M."/>
            <person name="Macaya E.C."/>
            <person name="Fernandez-Garcia C."/>
            <person name="Verbruggen H."/>
        </authorList>
    </citation>
    <scope>NUCLEOTIDE SEQUENCE</scope>
    <source>
        <strain evidence="1">J.0167</strain>
    </source>
</reference>
<keyword evidence="1" id="KW-0150">Chloroplast</keyword>
<protein>
    <submittedName>
        <fullName evidence="1">Uncharacterized protein</fullName>
    </submittedName>
</protein>
<accession>A0A1G4NTI2</accession>